<dbReference type="InterPro" id="IPR011055">
    <property type="entry name" value="Dup_hybrid_motif"/>
</dbReference>
<feature type="domain" description="PTS EIIA type-1" evidence="7">
    <location>
        <begin position="28"/>
        <end position="136"/>
    </location>
</feature>
<dbReference type="PANTHER" id="PTHR45008">
    <property type="entry name" value="PTS SYSTEM GLUCOSE-SPECIFIC EIIA COMPONENT"/>
    <property type="match status" value="1"/>
</dbReference>
<keyword evidence="2" id="KW-0813">Transport</keyword>
<comment type="subcellular location">
    <subcellularLocation>
        <location evidence="1">Cytoplasm</location>
    </subcellularLocation>
</comment>
<dbReference type="Proteomes" id="UP000234545">
    <property type="component" value="Unassembled WGS sequence"/>
</dbReference>
<dbReference type="Gene3D" id="2.70.70.10">
    <property type="entry name" value="Glucose Permease (Domain IIA)"/>
    <property type="match status" value="1"/>
</dbReference>
<evidence type="ECO:0000256" key="5">
    <source>
        <dbReference type="ARBA" id="ARBA00022683"/>
    </source>
</evidence>
<evidence type="ECO:0000256" key="6">
    <source>
        <dbReference type="ARBA" id="ARBA00022777"/>
    </source>
</evidence>
<dbReference type="InterPro" id="IPR001127">
    <property type="entry name" value="PTS_EIIA_1_perm"/>
</dbReference>
<gene>
    <name evidence="8" type="ORF">CYJ25_04170</name>
</gene>
<dbReference type="InterPro" id="IPR050890">
    <property type="entry name" value="PTS_EIIA_component"/>
</dbReference>
<evidence type="ECO:0000256" key="1">
    <source>
        <dbReference type="ARBA" id="ARBA00004496"/>
    </source>
</evidence>
<dbReference type="EMBL" id="PKKJ01000003">
    <property type="protein sequence ID" value="PKY66429.1"/>
    <property type="molecule type" value="Genomic_DNA"/>
</dbReference>
<comment type="caution">
    <text evidence="8">The sequence shown here is derived from an EMBL/GenBank/DDBJ whole genome shotgun (WGS) entry which is preliminary data.</text>
</comment>
<dbReference type="RefSeq" id="WP_101627944.1">
    <property type="nucleotide sequence ID" value="NZ_PKKJ01000003.1"/>
</dbReference>
<evidence type="ECO:0000256" key="2">
    <source>
        <dbReference type="ARBA" id="ARBA00022448"/>
    </source>
</evidence>
<dbReference type="OrthoDB" id="9797715at2"/>
<dbReference type="FunFam" id="2.70.70.10:FF:000001">
    <property type="entry name" value="PTS system glucose-specific IIA component"/>
    <property type="match status" value="1"/>
</dbReference>
<dbReference type="SUPFAM" id="SSF51261">
    <property type="entry name" value="Duplicated hybrid motif"/>
    <property type="match status" value="1"/>
</dbReference>
<dbReference type="PROSITE" id="PS00371">
    <property type="entry name" value="PTS_EIIA_TYPE_1_HIS"/>
    <property type="match status" value="1"/>
</dbReference>
<protein>
    <recommendedName>
        <fullName evidence="7">PTS EIIA type-1 domain-containing protein</fullName>
    </recommendedName>
</protein>
<dbReference type="AlphaFoldDB" id="A0A2I1I5Q6"/>
<evidence type="ECO:0000256" key="3">
    <source>
        <dbReference type="ARBA" id="ARBA00022597"/>
    </source>
</evidence>
<evidence type="ECO:0000259" key="7">
    <source>
        <dbReference type="PROSITE" id="PS51093"/>
    </source>
</evidence>
<dbReference type="GO" id="GO:0005737">
    <property type="term" value="C:cytoplasm"/>
    <property type="evidence" value="ECO:0007669"/>
    <property type="project" value="UniProtKB-SubCell"/>
</dbReference>
<dbReference type="GO" id="GO:0009401">
    <property type="term" value="P:phosphoenolpyruvate-dependent sugar phosphotransferase system"/>
    <property type="evidence" value="ECO:0007669"/>
    <property type="project" value="UniProtKB-KW"/>
</dbReference>
<name>A0A2I1I5Q6_9ACTO</name>
<proteinExistence type="predicted"/>
<dbReference type="PROSITE" id="PS51093">
    <property type="entry name" value="PTS_EIIA_TYPE_1"/>
    <property type="match status" value="1"/>
</dbReference>
<keyword evidence="3" id="KW-0762">Sugar transport</keyword>
<dbReference type="GO" id="GO:0016301">
    <property type="term" value="F:kinase activity"/>
    <property type="evidence" value="ECO:0007669"/>
    <property type="project" value="UniProtKB-KW"/>
</dbReference>
<dbReference type="Pfam" id="PF00358">
    <property type="entry name" value="PTS_EIIA_1"/>
    <property type="match status" value="1"/>
</dbReference>
<keyword evidence="4" id="KW-0808">Transferase</keyword>
<evidence type="ECO:0000256" key="4">
    <source>
        <dbReference type="ARBA" id="ARBA00022679"/>
    </source>
</evidence>
<accession>A0A2I1I5Q6</accession>
<organism evidence="8 9">
    <name type="scientific">Schaalia turicensis</name>
    <dbReference type="NCBI Taxonomy" id="131111"/>
    <lineage>
        <taxon>Bacteria</taxon>
        <taxon>Bacillati</taxon>
        <taxon>Actinomycetota</taxon>
        <taxon>Actinomycetes</taxon>
        <taxon>Actinomycetales</taxon>
        <taxon>Actinomycetaceae</taxon>
        <taxon>Schaalia</taxon>
    </lineage>
</organism>
<dbReference type="PANTHER" id="PTHR45008:SF1">
    <property type="entry name" value="PTS SYSTEM GLUCOSE-SPECIFIC EIIA COMPONENT"/>
    <property type="match status" value="1"/>
</dbReference>
<evidence type="ECO:0000313" key="8">
    <source>
        <dbReference type="EMBL" id="PKY66429.1"/>
    </source>
</evidence>
<dbReference type="NCBIfam" id="TIGR00830">
    <property type="entry name" value="PTBA"/>
    <property type="match status" value="1"/>
</dbReference>
<keyword evidence="6" id="KW-0418">Kinase</keyword>
<keyword evidence="5" id="KW-0598">Phosphotransferase system</keyword>
<reference evidence="8 9" key="1">
    <citation type="submission" date="2017-12" db="EMBL/GenBank/DDBJ databases">
        <title>Phylogenetic diversity of female urinary microbiome.</title>
        <authorList>
            <person name="Thomas-White K."/>
            <person name="Wolfe A.J."/>
        </authorList>
    </citation>
    <scope>NUCLEOTIDE SEQUENCE [LARGE SCALE GENOMIC DNA]</scope>
    <source>
        <strain evidence="8 9">UMB0250</strain>
    </source>
</reference>
<evidence type="ECO:0000313" key="9">
    <source>
        <dbReference type="Proteomes" id="UP000234545"/>
    </source>
</evidence>
<sequence length="155" mass="16280">MMFGLGKKKVKLQAPFSGEVVAITAVPDQVFSSKMLGDGFAVIPGDDVDAVDVLSPCSGTIVTVFKTLHAFTLVSDEGLEVLVHVGLDTVELKGEPFEALCVDGDHVDSGQPVIRMNVAAVRQAQRNPITIVVCAKKKQVESVSLTSSGATAVLK</sequence>